<organism evidence="5 6">
    <name type="scientific">Heyndrickxia ginsengihumi</name>
    <dbReference type="NCBI Taxonomy" id="363870"/>
    <lineage>
        <taxon>Bacteria</taxon>
        <taxon>Bacillati</taxon>
        <taxon>Bacillota</taxon>
        <taxon>Bacilli</taxon>
        <taxon>Bacillales</taxon>
        <taxon>Bacillaceae</taxon>
        <taxon>Heyndrickxia</taxon>
    </lineage>
</organism>
<dbReference type="InterPro" id="IPR003833">
    <property type="entry name" value="CT_C_D"/>
</dbReference>
<dbReference type="NCBIfam" id="TIGR00370">
    <property type="entry name" value="5-oxoprolinase subunit PxpB"/>
    <property type="match status" value="1"/>
</dbReference>
<evidence type="ECO:0000256" key="3">
    <source>
        <dbReference type="ARBA" id="ARBA00022840"/>
    </source>
</evidence>
<dbReference type="SMART" id="SM00796">
    <property type="entry name" value="AHS1"/>
    <property type="match status" value="1"/>
</dbReference>
<name>A0A0A6VCR0_9BACI</name>
<dbReference type="STRING" id="363870.NG54_16550"/>
<keyword evidence="1" id="KW-0547">Nucleotide-binding</keyword>
<keyword evidence="3" id="KW-0067">ATP-binding</keyword>
<protein>
    <submittedName>
        <fullName evidence="5">Kinase inhibitor</fullName>
    </submittedName>
</protein>
<evidence type="ECO:0000256" key="1">
    <source>
        <dbReference type="ARBA" id="ARBA00022741"/>
    </source>
</evidence>
<evidence type="ECO:0000313" key="6">
    <source>
        <dbReference type="Proteomes" id="UP000030588"/>
    </source>
</evidence>
<reference evidence="5 6" key="1">
    <citation type="submission" date="2014-10" db="EMBL/GenBank/DDBJ databases">
        <title>Draft genome of phytase producing Bacillus ginsengihumi strain M2.11.</title>
        <authorList>
            <person name="Toymentseva A."/>
            <person name="Boulygina E.A."/>
            <person name="Kazakov S.V."/>
            <person name="Kayumov I."/>
            <person name="Suleimanova A.D."/>
            <person name="Mardanova A.M."/>
            <person name="Maria S.N."/>
            <person name="Sergey M.Y."/>
            <person name="Sharipova M.R."/>
        </authorList>
    </citation>
    <scope>NUCLEOTIDE SEQUENCE [LARGE SCALE GENOMIC DNA]</scope>
    <source>
        <strain evidence="5 6">M2.11</strain>
    </source>
</reference>
<dbReference type="Gene3D" id="2.40.100.10">
    <property type="entry name" value="Cyclophilin-like"/>
    <property type="match status" value="1"/>
</dbReference>
<dbReference type="InterPro" id="IPR010016">
    <property type="entry name" value="PxpB"/>
</dbReference>
<dbReference type="OrthoDB" id="9778567at2"/>
<dbReference type="Pfam" id="PF02682">
    <property type="entry name" value="CT_C_D"/>
    <property type="match status" value="1"/>
</dbReference>
<dbReference type="Gene3D" id="3.30.1360.40">
    <property type="match status" value="1"/>
</dbReference>
<evidence type="ECO:0000256" key="2">
    <source>
        <dbReference type="ARBA" id="ARBA00022801"/>
    </source>
</evidence>
<dbReference type="SUPFAM" id="SSF50891">
    <property type="entry name" value="Cyclophilin-like"/>
    <property type="match status" value="1"/>
</dbReference>
<accession>A0A0A6VCR0</accession>
<gene>
    <name evidence="5" type="ORF">NG54_16550</name>
</gene>
<dbReference type="GO" id="GO:0005524">
    <property type="term" value="F:ATP binding"/>
    <property type="evidence" value="ECO:0007669"/>
    <property type="project" value="UniProtKB-KW"/>
</dbReference>
<dbReference type="EMBL" id="JRUN01000074">
    <property type="protein sequence ID" value="KHD84294.1"/>
    <property type="molecule type" value="Genomic_DNA"/>
</dbReference>
<feature type="domain" description="Carboxyltransferase" evidence="4">
    <location>
        <begin position="3"/>
        <end position="210"/>
    </location>
</feature>
<comment type="caution">
    <text evidence="5">The sequence shown here is derived from an EMBL/GenBank/DDBJ whole genome shotgun (WGS) entry which is preliminary data.</text>
</comment>
<proteinExistence type="predicted"/>
<dbReference type="AlphaFoldDB" id="A0A0A6VCR0"/>
<dbReference type="InterPro" id="IPR029000">
    <property type="entry name" value="Cyclophilin-like_dom_sf"/>
</dbReference>
<dbReference type="RefSeq" id="WP_025727305.1">
    <property type="nucleotide sequence ID" value="NZ_JAAIWK010000005.1"/>
</dbReference>
<evidence type="ECO:0000313" key="5">
    <source>
        <dbReference type="EMBL" id="KHD84294.1"/>
    </source>
</evidence>
<dbReference type="PANTHER" id="PTHR34698:SF2">
    <property type="entry name" value="5-OXOPROLINASE SUBUNIT B"/>
    <property type="match status" value="1"/>
</dbReference>
<dbReference type="Proteomes" id="UP000030588">
    <property type="component" value="Unassembled WGS sequence"/>
</dbReference>
<dbReference type="PANTHER" id="PTHR34698">
    <property type="entry name" value="5-OXOPROLINASE SUBUNIT B"/>
    <property type="match status" value="1"/>
</dbReference>
<dbReference type="SUPFAM" id="SSF160467">
    <property type="entry name" value="PH0987 N-terminal domain-like"/>
    <property type="match status" value="1"/>
</dbReference>
<sequence>MDYQLYPLGDQAIVIEVGNDINIETHRYIQFISNYLDESPPDWMIEYVPAYTTVTIFYNPLAIHQHTVFPYTYVCKELHHILSTLTIDSSPKHRIVEIPVCYGGEFGPDLAYVAEINGLTPEEVIDIHSSGDYLVYMIGFAPGFPYIGGMSEKIAAPRRKSPRLTIPERSVGIAGKQTGVYPIETPGGWQLIGRTPIKLFRPKGVSPSLLKAGDSIRFKPISHEEYLQLEKDES</sequence>
<evidence type="ECO:0000259" key="4">
    <source>
        <dbReference type="SMART" id="SM00796"/>
    </source>
</evidence>
<dbReference type="GO" id="GO:0016787">
    <property type="term" value="F:hydrolase activity"/>
    <property type="evidence" value="ECO:0007669"/>
    <property type="project" value="UniProtKB-KW"/>
</dbReference>
<keyword evidence="2" id="KW-0378">Hydrolase</keyword>